<keyword evidence="3" id="KW-0050">Antiport</keyword>
<reference evidence="9" key="1">
    <citation type="submission" date="2023-10" db="EMBL/GenBank/DDBJ databases">
        <authorList>
            <person name="Chen Y."/>
            <person name="Shah S."/>
            <person name="Dougan E. K."/>
            <person name="Thang M."/>
            <person name="Chan C."/>
        </authorList>
    </citation>
    <scope>NUCLEOTIDE SEQUENCE [LARGE SCALE GENOMIC DNA]</scope>
</reference>
<feature type="region of interest" description="Disordered" evidence="7">
    <location>
        <begin position="463"/>
        <end position="496"/>
    </location>
</feature>
<feature type="region of interest" description="Disordered" evidence="7">
    <location>
        <begin position="297"/>
        <end position="316"/>
    </location>
</feature>
<dbReference type="PANTHER" id="PTHR10846">
    <property type="entry name" value="SODIUM/POTASSIUM/CALCIUM EXCHANGER"/>
    <property type="match status" value="1"/>
</dbReference>
<feature type="compositionally biased region" description="Basic residues" evidence="7">
    <location>
        <begin position="484"/>
        <end position="496"/>
    </location>
</feature>
<comment type="caution">
    <text evidence="9">The sequence shown here is derived from an EMBL/GenBank/DDBJ whole genome shotgun (WGS) entry which is preliminary data.</text>
</comment>
<evidence type="ECO:0000256" key="4">
    <source>
        <dbReference type="ARBA" id="ARBA00022692"/>
    </source>
</evidence>
<feature type="region of interest" description="Disordered" evidence="7">
    <location>
        <begin position="1"/>
        <end position="92"/>
    </location>
</feature>
<sequence>AAREEEEEEEAEAAGAAEGCTSSTSAGSCAEASEDLSTASGSAPSASPRRAPGSAGRAAARQGHDEGAEAQEEGAEVPSGPGPLEGQRAVQRPRSRYFVPSLDVISEKLGLSPDVAGATFMAAGGSAPEFFTPASRQPRQRRRRERIGGPGLGPQGAWPGALRAVTCCGEGAFELPADGEDEMQQRKDALSTQQSLTWTERDTNPCWPHLAASALPDHDWKCLKRRLHMSNPAQESVHLGAVGYMGDVVQPLFGSGVRGRTTLTFRLVARFAWLSARGAERDGAALRGDARVRAGAPAAALPATAPQPPRWGGGGLREKTSAAAAWFALGSALRARAHESASARGGALAGRQGAPRAGGRAGGGALGARQNAARAGARGGGPAPESAPEVRGVYAGAHGSSFGEMMYAAPAEPLRMNISPEMFQKLMAGHPVTEEEIHADAAAMGGAAAPVVEAATAAVDAAADAVGAKKKSKKEKKSKDGSKKVKTKSGKKKGCC</sequence>
<dbReference type="EMBL" id="CAUYUJ010002102">
    <property type="protein sequence ID" value="CAK0799176.1"/>
    <property type="molecule type" value="Genomic_DNA"/>
</dbReference>
<protein>
    <recommendedName>
        <fullName evidence="8">Sodium/calcium exchanger membrane region domain-containing protein</fullName>
    </recommendedName>
</protein>
<evidence type="ECO:0000313" key="9">
    <source>
        <dbReference type="EMBL" id="CAK0799176.1"/>
    </source>
</evidence>
<keyword evidence="6" id="KW-0472">Membrane</keyword>
<keyword evidence="5" id="KW-1133">Transmembrane helix</keyword>
<dbReference type="InterPro" id="IPR004837">
    <property type="entry name" value="NaCa_Exmemb"/>
</dbReference>
<feature type="compositionally biased region" description="Low complexity" evidence="7">
    <location>
        <begin position="39"/>
        <end position="61"/>
    </location>
</feature>
<feature type="domain" description="Sodium/calcium exchanger membrane region" evidence="8">
    <location>
        <begin position="95"/>
        <end position="132"/>
    </location>
</feature>
<keyword evidence="10" id="KW-1185">Reference proteome</keyword>
<comment type="similarity">
    <text evidence="2">Belongs to the Ca(2+):cation antiporter (CaCA) (TC 2.A.19) family. SLC24A subfamily.</text>
</comment>
<feature type="compositionally biased region" description="Acidic residues" evidence="7">
    <location>
        <begin position="1"/>
        <end position="12"/>
    </location>
</feature>
<feature type="region of interest" description="Disordered" evidence="7">
    <location>
        <begin position="128"/>
        <end position="158"/>
    </location>
</feature>
<organism evidence="9 10">
    <name type="scientific">Prorocentrum cordatum</name>
    <dbReference type="NCBI Taxonomy" id="2364126"/>
    <lineage>
        <taxon>Eukaryota</taxon>
        <taxon>Sar</taxon>
        <taxon>Alveolata</taxon>
        <taxon>Dinophyceae</taxon>
        <taxon>Prorocentrales</taxon>
        <taxon>Prorocentraceae</taxon>
        <taxon>Prorocentrum</taxon>
    </lineage>
</organism>
<proteinExistence type="inferred from homology"/>
<evidence type="ECO:0000256" key="7">
    <source>
        <dbReference type="SAM" id="MobiDB-lite"/>
    </source>
</evidence>
<dbReference type="InterPro" id="IPR004481">
    <property type="entry name" value="K/Na/Ca-exchanger"/>
</dbReference>
<feature type="compositionally biased region" description="Low complexity" evidence="7">
    <location>
        <begin position="367"/>
        <end position="376"/>
    </location>
</feature>
<feature type="compositionally biased region" description="Low complexity" evidence="7">
    <location>
        <begin position="13"/>
        <end position="31"/>
    </location>
</feature>
<evidence type="ECO:0000256" key="2">
    <source>
        <dbReference type="ARBA" id="ARBA00005364"/>
    </source>
</evidence>
<dbReference type="Proteomes" id="UP001189429">
    <property type="component" value="Unassembled WGS sequence"/>
</dbReference>
<keyword evidence="3" id="KW-0813">Transport</keyword>
<evidence type="ECO:0000256" key="5">
    <source>
        <dbReference type="ARBA" id="ARBA00022989"/>
    </source>
</evidence>
<accession>A0ABN9Q4J7</accession>
<keyword evidence="4" id="KW-0812">Transmembrane</keyword>
<evidence type="ECO:0000313" key="10">
    <source>
        <dbReference type="Proteomes" id="UP001189429"/>
    </source>
</evidence>
<feature type="region of interest" description="Disordered" evidence="7">
    <location>
        <begin position="344"/>
        <end position="389"/>
    </location>
</feature>
<feature type="compositionally biased region" description="Low complexity" evidence="7">
    <location>
        <begin position="344"/>
        <end position="358"/>
    </location>
</feature>
<name>A0ABN9Q4J7_9DINO</name>
<evidence type="ECO:0000256" key="6">
    <source>
        <dbReference type="ARBA" id="ARBA00023136"/>
    </source>
</evidence>
<evidence type="ECO:0000256" key="3">
    <source>
        <dbReference type="ARBA" id="ARBA00022449"/>
    </source>
</evidence>
<dbReference type="Pfam" id="PF01699">
    <property type="entry name" value="Na_Ca_ex"/>
    <property type="match status" value="1"/>
</dbReference>
<dbReference type="PANTHER" id="PTHR10846:SF73">
    <property type="entry name" value="SODIUM_CALCIUM EXCHANGER MEMBRANE REGION DOMAIN-CONTAINING PROTEIN"/>
    <property type="match status" value="1"/>
</dbReference>
<evidence type="ECO:0000259" key="8">
    <source>
        <dbReference type="Pfam" id="PF01699"/>
    </source>
</evidence>
<evidence type="ECO:0000256" key="1">
    <source>
        <dbReference type="ARBA" id="ARBA00004141"/>
    </source>
</evidence>
<gene>
    <name evidence="9" type="ORF">PCOR1329_LOCUS7705</name>
</gene>
<comment type="subcellular location">
    <subcellularLocation>
        <location evidence="1">Membrane</location>
        <topology evidence="1">Multi-pass membrane protein</topology>
    </subcellularLocation>
</comment>
<feature type="non-terminal residue" evidence="9">
    <location>
        <position position="1"/>
    </location>
</feature>